<keyword evidence="2" id="KW-1185">Reference proteome</keyword>
<dbReference type="InParanoid" id="A0A419Q590"/>
<gene>
    <name evidence="1" type="ORF">CSKR_202102</name>
</gene>
<proteinExistence type="predicted"/>
<organism evidence="1 2">
    <name type="scientific">Clonorchis sinensis</name>
    <name type="common">Chinese liver fluke</name>
    <dbReference type="NCBI Taxonomy" id="79923"/>
    <lineage>
        <taxon>Eukaryota</taxon>
        <taxon>Metazoa</taxon>
        <taxon>Spiralia</taxon>
        <taxon>Lophotrochozoa</taxon>
        <taxon>Platyhelminthes</taxon>
        <taxon>Trematoda</taxon>
        <taxon>Digenea</taxon>
        <taxon>Opisthorchiida</taxon>
        <taxon>Opisthorchiata</taxon>
        <taxon>Opisthorchiidae</taxon>
        <taxon>Clonorchis</taxon>
    </lineage>
</organism>
<comment type="caution">
    <text evidence="1">The sequence shown here is derived from an EMBL/GenBank/DDBJ whole genome shotgun (WGS) entry which is preliminary data.</text>
</comment>
<evidence type="ECO:0000313" key="1">
    <source>
        <dbReference type="EMBL" id="KAG5441173.1"/>
    </source>
</evidence>
<dbReference type="EMBL" id="NIRI02000077">
    <property type="protein sequence ID" value="KAG5441173.1"/>
    <property type="molecule type" value="Genomic_DNA"/>
</dbReference>
<name>A0A419Q590_CLOSI</name>
<reference evidence="1 2" key="1">
    <citation type="journal article" date="2018" name="Biotechnol. Adv.">
        <title>Improved genomic resources and new bioinformatic workflow for the carcinogenic parasite Clonorchis sinensis: Biotechnological implications.</title>
        <authorList>
            <person name="Wang D."/>
            <person name="Korhonen P.K."/>
            <person name="Gasser R.B."/>
            <person name="Young N.D."/>
        </authorList>
    </citation>
    <scope>NUCLEOTIDE SEQUENCE [LARGE SCALE GENOMIC DNA]</scope>
    <source>
        <strain evidence="1">Cs-k2</strain>
    </source>
</reference>
<accession>A0A419Q590</accession>
<reference evidence="1 2" key="2">
    <citation type="journal article" date="2021" name="Genomics">
        <title>High-quality reference genome for Clonorchis sinensis.</title>
        <authorList>
            <person name="Young N.D."/>
            <person name="Stroehlein A.J."/>
            <person name="Kinkar L."/>
            <person name="Wang T."/>
            <person name="Sohn W.M."/>
            <person name="Chang B.C.H."/>
            <person name="Kaur P."/>
            <person name="Weisz D."/>
            <person name="Dudchenko O."/>
            <person name="Aiden E.L."/>
            <person name="Korhonen P.K."/>
            <person name="Gasser R.B."/>
        </authorList>
    </citation>
    <scope>NUCLEOTIDE SEQUENCE [LARGE SCALE GENOMIC DNA]</scope>
    <source>
        <strain evidence="1">Cs-k2</strain>
    </source>
</reference>
<dbReference type="OrthoDB" id="446168at2759"/>
<evidence type="ECO:0000313" key="2">
    <source>
        <dbReference type="Proteomes" id="UP000286415"/>
    </source>
</evidence>
<protein>
    <submittedName>
        <fullName evidence="1">Uncharacterized protein</fullName>
    </submittedName>
</protein>
<sequence length="169" mass="19525">MYYNINKSFSCSTLSVPSCHATRRKHEGWDTARLPKPRQEESRGRGRVRTFRWLLICSTSLASGLQTFRHHTRRHHQCASWVSTSSLPACVYIAFEDHLLSSDLIGYLGLNYSRESIDPFVIFVALWSAFLCVDWLFQDLLFLVVRSLALIGIALWSDILRECQTNVKR</sequence>
<dbReference type="AlphaFoldDB" id="A0A419Q590"/>
<dbReference type="Proteomes" id="UP000286415">
    <property type="component" value="Unassembled WGS sequence"/>
</dbReference>